<dbReference type="InterPro" id="IPR017871">
    <property type="entry name" value="ABC_transporter-like_CS"/>
</dbReference>
<evidence type="ECO:0000256" key="1">
    <source>
        <dbReference type="ARBA" id="ARBA00022448"/>
    </source>
</evidence>
<evidence type="ECO:0000256" key="2">
    <source>
        <dbReference type="ARBA" id="ARBA00022475"/>
    </source>
</evidence>
<dbReference type="CDD" id="cd03256">
    <property type="entry name" value="ABC_PhnC_transporter"/>
    <property type="match status" value="1"/>
</dbReference>
<keyword evidence="1" id="KW-0813">Transport</keyword>
<accession>A0ABS6JJ37</accession>
<dbReference type="EMBL" id="JAHQCS010000147">
    <property type="protein sequence ID" value="MBU9713680.1"/>
    <property type="molecule type" value="Genomic_DNA"/>
</dbReference>
<evidence type="ECO:0000313" key="8">
    <source>
        <dbReference type="Proteomes" id="UP000784880"/>
    </source>
</evidence>
<dbReference type="PANTHER" id="PTHR43166">
    <property type="entry name" value="AMINO ACID IMPORT ATP-BINDING PROTEIN"/>
    <property type="match status" value="1"/>
</dbReference>
<dbReference type="Pfam" id="PF00005">
    <property type="entry name" value="ABC_tran"/>
    <property type="match status" value="1"/>
</dbReference>
<dbReference type="PANTHER" id="PTHR43166:SF6">
    <property type="entry name" value="PHOSPHONATES IMPORT ATP-BINDING PROTEIN PHNC"/>
    <property type="match status" value="1"/>
</dbReference>
<dbReference type="InterPro" id="IPR003593">
    <property type="entry name" value="AAA+_ATPase"/>
</dbReference>
<gene>
    <name evidence="7" type="primary">phnC</name>
    <name evidence="7" type="ORF">KS419_18280</name>
</gene>
<keyword evidence="3" id="KW-0918">Phosphonate transport</keyword>
<evidence type="ECO:0000259" key="6">
    <source>
        <dbReference type="PROSITE" id="PS50893"/>
    </source>
</evidence>
<dbReference type="InterPro" id="IPR012693">
    <property type="entry name" value="ABC_transpr_PhnC"/>
</dbReference>
<keyword evidence="4" id="KW-1278">Translocase</keyword>
<dbReference type="GO" id="GO:0005524">
    <property type="term" value="F:ATP binding"/>
    <property type="evidence" value="ECO:0007669"/>
    <property type="project" value="UniProtKB-KW"/>
</dbReference>
<dbReference type="PROSITE" id="PS50893">
    <property type="entry name" value="ABC_TRANSPORTER_2"/>
    <property type="match status" value="1"/>
</dbReference>
<sequence>MEILEIQNLTKIYKDGTTALRDISFNVKKGEFAIIIGSSGAGKSTILRSINRLVQPTSGSILFQNKEITTSSKGELRKIRREMGMIFQGFHLIKRVSVLKNVLHGRLGYMNSFKGAIGAFSKEDEEAAWSLLERVGLTDQAYKRAGELSGGQQQRVAIARALAQKPALILADEPIASLDPTTSETIMNYLYQICHEDGITCIVNLHQVEVAKRYATRILGVQQGTIIFDGSATELSDSEIQHIYQKKLVV</sequence>
<dbReference type="PROSITE" id="PS00211">
    <property type="entry name" value="ABC_TRANSPORTER_1"/>
    <property type="match status" value="1"/>
</dbReference>
<dbReference type="SMART" id="SM00382">
    <property type="entry name" value="AAA"/>
    <property type="match status" value="1"/>
</dbReference>
<dbReference type="InterPro" id="IPR003439">
    <property type="entry name" value="ABC_transporter-like_ATP-bd"/>
</dbReference>
<evidence type="ECO:0000256" key="4">
    <source>
        <dbReference type="ARBA" id="ARBA00022967"/>
    </source>
</evidence>
<keyword evidence="2" id="KW-1003">Cell membrane</keyword>
<evidence type="ECO:0000256" key="3">
    <source>
        <dbReference type="ARBA" id="ARBA00022885"/>
    </source>
</evidence>
<organism evidence="7 8">
    <name type="scientific">Evansella tamaricis</name>
    <dbReference type="NCBI Taxonomy" id="2069301"/>
    <lineage>
        <taxon>Bacteria</taxon>
        <taxon>Bacillati</taxon>
        <taxon>Bacillota</taxon>
        <taxon>Bacilli</taxon>
        <taxon>Bacillales</taxon>
        <taxon>Bacillaceae</taxon>
        <taxon>Evansella</taxon>
    </lineage>
</organism>
<proteinExistence type="predicted"/>
<keyword evidence="7" id="KW-0067">ATP-binding</keyword>
<keyword evidence="8" id="KW-1185">Reference proteome</keyword>
<reference evidence="7 8" key="1">
    <citation type="submission" date="2021-06" db="EMBL/GenBank/DDBJ databases">
        <title>Bacillus sp. RD4P76, an endophyte from a halophyte.</title>
        <authorList>
            <person name="Sun J.-Q."/>
        </authorList>
    </citation>
    <scope>NUCLEOTIDE SEQUENCE [LARGE SCALE GENOMIC DNA]</scope>
    <source>
        <strain evidence="7 8">CGMCC 1.15917</strain>
    </source>
</reference>
<dbReference type="RefSeq" id="WP_217067831.1">
    <property type="nucleotide sequence ID" value="NZ_JAHQCS010000147.1"/>
</dbReference>
<keyword evidence="5" id="KW-0472">Membrane</keyword>
<evidence type="ECO:0000256" key="5">
    <source>
        <dbReference type="ARBA" id="ARBA00023136"/>
    </source>
</evidence>
<evidence type="ECO:0000313" key="7">
    <source>
        <dbReference type="EMBL" id="MBU9713680.1"/>
    </source>
</evidence>
<dbReference type="Proteomes" id="UP000784880">
    <property type="component" value="Unassembled WGS sequence"/>
</dbReference>
<feature type="domain" description="ABC transporter" evidence="6">
    <location>
        <begin position="4"/>
        <end position="248"/>
    </location>
</feature>
<dbReference type="InterPro" id="IPR050086">
    <property type="entry name" value="MetN_ABC_transporter-like"/>
</dbReference>
<keyword evidence="7" id="KW-0547">Nucleotide-binding</keyword>
<comment type="caution">
    <text evidence="7">The sequence shown here is derived from an EMBL/GenBank/DDBJ whole genome shotgun (WGS) entry which is preliminary data.</text>
</comment>
<protein>
    <submittedName>
        <fullName evidence="7">Phosphonate ABC transporter ATP-binding protein</fullName>
    </submittedName>
</protein>
<dbReference type="NCBIfam" id="TIGR02315">
    <property type="entry name" value="ABC_phnC"/>
    <property type="match status" value="1"/>
</dbReference>
<name>A0ABS6JJ37_9BACI</name>